<organism evidence="4">
    <name type="scientific">Tanacetum cinerariifolium</name>
    <name type="common">Dalmatian daisy</name>
    <name type="synonym">Chrysanthemum cinerariifolium</name>
    <dbReference type="NCBI Taxonomy" id="118510"/>
    <lineage>
        <taxon>Eukaryota</taxon>
        <taxon>Viridiplantae</taxon>
        <taxon>Streptophyta</taxon>
        <taxon>Embryophyta</taxon>
        <taxon>Tracheophyta</taxon>
        <taxon>Spermatophyta</taxon>
        <taxon>Magnoliopsida</taxon>
        <taxon>eudicotyledons</taxon>
        <taxon>Gunneridae</taxon>
        <taxon>Pentapetalae</taxon>
        <taxon>asterids</taxon>
        <taxon>campanulids</taxon>
        <taxon>Asterales</taxon>
        <taxon>Asteraceae</taxon>
        <taxon>Asteroideae</taxon>
        <taxon>Anthemideae</taxon>
        <taxon>Anthemidinae</taxon>
        <taxon>Tanacetum</taxon>
    </lineage>
</organism>
<keyword evidence="4" id="KW-0808">Transferase</keyword>
<evidence type="ECO:0000313" key="4">
    <source>
        <dbReference type="EMBL" id="GEY10427.1"/>
    </source>
</evidence>
<dbReference type="Pfam" id="PF17921">
    <property type="entry name" value="Integrase_H2C2"/>
    <property type="match status" value="1"/>
</dbReference>
<feature type="compositionally biased region" description="Polar residues" evidence="2">
    <location>
        <begin position="24"/>
        <end position="34"/>
    </location>
</feature>
<dbReference type="AlphaFoldDB" id="A0A699HGB8"/>
<dbReference type="InterPro" id="IPR041588">
    <property type="entry name" value="Integrase_H2C2"/>
</dbReference>
<dbReference type="Gene3D" id="1.10.340.70">
    <property type="match status" value="1"/>
</dbReference>
<reference evidence="4" key="1">
    <citation type="journal article" date="2019" name="Sci. Rep.">
        <title>Draft genome of Tanacetum cinerariifolium, the natural source of mosquito coil.</title>
        <authorList>
            <person name="Yamashiro T."/>
            <person name="Shiraishi A."/>
            <person name="Satake H."/>
            <person name="Nakayama K."/>
        </authorList>
    </citation>
    <scope>NUCLEOTIDE SEQUENCE</scope>
</reference>
<feature type="coiled-coil region" evidence="1">
    <location>
        <begin position="114"/>
        <end position="141"/>
    </location>
</feature>
<accession>A0A699HGB8</accession>
<dbReference type="EMBL" id="BKCJ010152127">
    <property type="protein sequence ID" value="GEY10427.1"/>
    <property type="molecule type" value="Genomic_DNA"/>
</dbReference>
<name>A0A699HGB8_TANCI</name>
<dbReference type="InterPro" id="IPR052160">
    <property type="entry name" value="Gypsy_RT_Integrase-like"/>
</dbReference>
<keyword evidence="4" id="KW-0548">Nucleotidyltransferase</keyword>
<comment type="caution">
    <text evidence="4">The sequence shown here is derived from an EMBL/GenBank/DDBJ whole genome shotgun (WGS) entry which is preliminary data.</text>
</comment>
<dbReference type="PANTHER" id="PTHR47266">
    <property type="entry name" value="ENDONUCLEASE-RELATED"/>
    <property type="match status" value="1"/>
</dbReference>
<gene>
    <name evidence="4" type="ORF">Tci_382401</name>
</gene>
<dbReference type="InterPro" id="IPR012337">
    <property type="entry name" value="RNaseH-like_sf"/>
</dbReference>
<keyword evidence="1" id="KW-0175">Coiled coil</keyword>
<feature type="region of interest" description="Disordered" evidence="2">
    <location>
        <begin position="1"/>
        <end position="63"/>
    </location>
</feature>
<feature type="domain" description="Integrase zinc-binding" evidence="3">
    <location>
        <begin position="404"/>
        <end position="459"/>
    </location>
</feature>
<proteinExistence type="predicted"/>
<evidence type="ECO:0000256" key="2">
    <source>
        <dbReference type="SAM" id="MobiDB-lite"/>
    </source>
</evidence>
<evidence type="ECO:0000259" key="3">
    <source>
        <dbReference type="Pfam" id="PF17921"/>
    </source>
</evidence>
<sequence>MVIQNQSELDEGLTMPTDPYHTPTILQPSSSQPQKTEKPRKPKRKDTQVPQPSGSTKSITNEAVYKEFDDSLVRAATTAFGLGAEQDSGGGPRCQETIGDTTAQTRGLDLEKIKTTQHNRIDSLKRRAKKLEKRNRSRTHKLKRLYKLSLSAKVESSDNEESLSDDASKQGRRIDAIDADEDITLVNDANNEMFDIDDLGSEEVFVAGQNDNVVEEVVNATQVSTAATTVTITTEETTLAQALKALKTSKPKVKGIFFQEPGYKLKDLKLKEFDRIQEMFDRAFRRVNTFEDFRPELKEGKKEQEKSWKEITKKKKVEDDKEKAKLKQLIETILVEEEVAIDAILLAIKSLRIGKIVRIKSLFDAVGITAAQVYVNTALMNGIHTSADGALRLKNRSWIPGFGDLRALVLHESHKSKYSIHPRSNKMYHNLKKLYWWPNMKAKMATYVSKCLTYAKVKTEHQKPFSLLEALGTQLDISFTYHPRTDGQSERTIKMLEDILCTCMINFGKGWKNQLVLPQYAVSIKKIRRIHAYTSQITTKDWRPNTSYPRASIRRIQDKTFVIPLDEIQIDNKLHFIEEPVEIMDREVKHLEQSRIPIVKVRWNSRRGPEFTWERENQFQRKYPQLFAKSLTALAITKFLAFDLESLSNALRLAI</sequence>
<keyword evidence="4" id="KW-0695">RNA-directed DNA polymerase</keyword>
<dbReference type="SUPFAM" id="SSF53098">
    <property type="entry name" value="Ribonuclease H-like"/>
    <property type="match status" value="1"/>
</dbReference>
<evidence type="ECO:0000256" key="1">
    <source>
        <dbReference type="SAM" id="Coils"/>
    </source>
</evidence>
<dbReference type="GO" id="GO:0003964">
    <property type="term" value="F:RNA-directed DNA polymerase activity"/>
    <property type="evidence" value="ECO:0007669"/>
    <property type="project" value="UniProtKB-KW"/>
</dbReference>
<feature type="compositionally biased region" description="Polar residues" evidence="2">
    <location>
        <begin position="48"/>
        <end position="61"/>
    </location>
</feature>
<protein>
    <submittedName>
        <fullName evidence="4">Reverse transcriptase domain-containing protein</fullName>
    </submittedName>
</protein>